<evidence type="ECO:0000256" key="4">
    <source>
        <dbReference type="ARBA" id="ARBA00022679"/>
    </source>
</evidence>
<dbReference type="PANTHER" id="PTHR47313:SF1">
    <property type="entry name" value="RIBOSOMAL RNA LARGE SUBUNIT METHYLTRANSFERASE K_L"/>
    <property type="match status" value="1"/>
</dbReference>
<comment type="function">
    <text evidence="6">Specifically methylates the guanine in position 2445 (m2G2445) and the guanine in position 2069 (m7G2069) of 23S rRNA.</text>
</comment>
<dbReference type="EC" id="2.1.1.264" evidence="6"/>
<protein>
    <recommendedName>
        <fullName evidence="6">Ribosomal RNA large subunit methyltransferase K/L</fullName>
    </recommendedName>
    <domain>
        <recommendedName>
            <fullName evidence="6">23S rRNA m2G2445 methyltransferase</fullName>
            <ecNumber evidence="6">2.1.1.173</ecNumber>
        </recommendedName>
        <alternativeName>
            <fullName evidence="6">rRNA (guanine-N(2)-)-methyltransferase RlmL</fullName>
        </alternativeName>
    </domain>
    <domain>
        <recommendedName>
            <fullName evidence="6">23S rRNA m7G2069 methyltransferase</fullName>
            <ecNumber evidence="6">2.1.1.264</ecNumber>
        </recommendedName>
        <alternativeName>
            <fullName evidence="6">rRNA (guanine-N(7)-)-methyltransferase RlmK</fullName>
        </alternativeName>
    </domain>
</protein>
<dbReference type="HAMAP" id="MF_01858">
    <property type="entry name" value="23SrRNA_methyltr_KL"/>
    <property type="match status" value="1"/>
</dbReference>
<dbReference type="InterPro" id="IPR017244">
    <property type="entry name" value="23SrRNA_methyltr_KL"/>
</dbReference>
<dbReference type="Pfam" id="PF22020">
    <property type="entry name" value="RlmL_1st"/>
    <property type="match status" value="1"/>
</dbReference>
<dbReference type="InterPro" id="IPR029063">
    <property type="entry name" value="SAM-dependent_MTases_sf"/>
</dbReference>
<dbReference type="EMBL" id="ABCS01000091">
    <property type="protein sequence ID" value="EDM75439.1"/>
    <property type="molecule type" value="Genomic_DNA"/>
</dbReference>
<dbReference type="GO" id="GO:0005737">
    <property type="term" value="C:cytoplasm"/>
    <property type="evidence" value="ECO:0007669"/>
    <property type="project" value="UniProtKB-SubCell"/>
</dbReference>
<evidence type="ECO:0000256" key="6">
    <source>
        <dbReference type="HAMAP-Rule" id="MF_01858"/>
    </source>
</evidence>
<sequence length="783" mass="86426">MSMLELYVTAPRGAEDLLAAELEALGLAKVRARKGGVEARGTLEQAYRACLWSRVGSRVLAAVATLDAGDGDLLYASAQAIDWTTHLRRGASLAISSGGAVVGGEGGRARIDNSHFAALRVKDAIVDQLRERWGRRPNVDLDQPDLRLHLHLVGREGKLSVDLSGEGLHRRGYRVAPVAAPLRENLAAAVLLRAGWPSYLENTRAAGRSIGLVDPMCGSATLAIEAAWMAGDVAPGLGRDRWGFTGWAQDEPELWRGLVAEAEARREAGLAALTREKARLLAYDSEPRAVAAGIDCVRAAGLIEHVHVERRSLPAIEAPAPSEAEAALDSWRGLVVCNPPWGERLGERRELESLYAALGARLRDHFAGWEAAILTGDPGLGRHLGLHARRRNALQDGPIECQILRIRLDPATLERARGKDGETRKVGTKARPEVRERSEGGRAFANRLSKNAKKLRKWLRAHPEVSCYRLYDADIPEYAFAVDLYTDDGTGGIHAHVQEYAAPNTVDEKVARSRRGEALAVIREDLDLPRDRVHLKHRQRQKGRAQYERMGESGSTFCVAEGPARLWVNLEDYLDTGLFLDHRPLRLELSGEDSPAAGKRVLNLFCYTAAVSVHAALGGAKHTTSVDLSRTYLDWARRNFALNGLTVHGPEEGEEGRSANDRRGGRRGGTRRAAHQLVRADVLDWLRRQGSLRWDLIICDPPSFSNSKRMDDSLDIQRDHVELIRRCASLLSPGGALLFSTNKRRFRLDDDGLNGLSVEPHAHSVPRDFERRAKIHQAWWIQR</sequence>
<accession>A6GF98</accession>
<dbReference type="STRING" id="391625.PPSIR1_14525"/>
<comment type="caution">
    <text evidence="10">The sequence shown here is derived from an EMBL/GenBank/DDBJ whole genome shotgun (WGS) entry which is preliminary data.</text>
</comment>
<dbReference type="InterPro" id="IPR019614">
    <property type="entry name" value="SAM-dep_methyl-trfase"/>
</dbReference>
<dbReference type="NCBIfam" id="NF008748">
    <property type="entry name" value="PRK11783.1"/>
    <property type="match status" value="1"/>
</dbReference>
<feature type="region of interest" description="Disordered" evidence="8">
    <location>
        <begin position="647"/>
        <end position="671"/>
    </location>
</feature>
<evidence type="ECO:0000256" key="8">
    <source>
        <dbReference type="SAM" id="MobiDB-lite"/>
    </source>
</evidence>
<evidence type="ECO:0000256" key="7">
    <source>
        <dbReference type="PROSITE-ProRule" id="PRU00529"/>
    </source>
</evidence>
<dbReference type="SUPFAM" id="SSF53335">
    <property type="entry name" value="S-adenosyl-L-methionine-dependent methyltransferases"/>
    <property type="match status" value="2"/>
</dbReference>
<dbReference type="AlphaFoldDB" id="A6GF98"/>
<dbReference type="GO" id="GO:0003723">
    <property type="term" value="F:RNA binding"/>
    <property type="evidence" value="ECO:0007669"/>
    <property type="project" value="UniProtKB-UniRule"/>
</dbReference>
<keyword evidence="2 6" id="KW-0698">rRNA processing</keyword>
<proteinExistence type="inferred from homology"/>
<comment type="subcellular location">
    <subcellularLocation>
        <location evidence="6">Cytoplasm</location>
    </subcellularLocation>
</comment>
<keyword evidence="1 6" id="KW-0963">Cytoplasm</keyword>
<dbReference type="InterPro" id="IPR054170">
    <property type="entry name" value="RlmL_1st"/>
</dbReference>
<dbReference type="PANTHER" id="PTHR47313">
    <property type="entry name" value="RIBOSOMAL RNA LARGE SUBUNIT METHYLTRANSFERASE K/L"/>
    <property type="match status" value="1"/>
</dbReference>
<comment type="catalytic activity">
    <reaction evidence="6">
        <text>guanosine(2445) in 23S rRNA + S-adenosyl-L-methionine = N(2)-methylguanosine(2445) in 23S rRNA + S-adenosyl-L-homocysteine + H(+)</text>
        <dbReference type="Rhea" id="RHEA:42740"/>
        <dbReference type="Rhea" id="RHEA-COMP:10215"/>
        <dbReference type="Rhea" id="RHEA-COMP:10216"/>
        <dbReference type="ChEBI" id="CHEBI:15378"/>
        <dbReference type="ChEBI" id="CHEBI:57856"/>
        <dbReference type="ChEBI" id="CHEBI:59789"/>
        <dbReference type="ChEBI" id="CHEBI:74269"/>
        <dbReference type="ChEBI" id="CHEBI:74481"/>
        <dbReference type="EC" id="2.1.1.173"/>
    </reaction>
</comment>
<name>A6GF98_9BACT</name>
<dbReference type="PIRSF" id="PIRSF037618">
    <property type="entry name" value="RNA_Mtase_bacteria_prd"/>
    <property type="match status" value="1"/>
</dbReference>
<dbReference type="PROSITE" id="PS00092">
    <property type="entry name" value="N6_MTASE"/>
    <property type="match status" value="1"/>
</dbReference>
<dbReference type="PROSITE" id="PS51165">
    <property type="entry name" value="THUMP"/>
    <property type="match status" value="1"/>
</dbReference>
<comment type="catalytic activity">
    <reaction evidence="6">
        <text>guanosine(2069) in 23S rRNA + S-adenosyl-L-methionine = N(2)-methylguanosine(2069) in 23S rRNA + S-adenosyl-L-homocysteine + H(+)</text>
        <dbReference type="Rhea" id="RHEA:43772"/>
        <dbReference type="Rhea" id="RHEA-COMP:10688"/>
        <dbReference type="Rhea" id="RHEA-COMP:10689"/>
        <dbReference type="ChEBI" id="CHEBI:15378"/>
        <dbReference type="ChEBI" id="CHEBI:57856"/>
        <dbReference type="ChEBI" id="CHEBI:59789"/>
        <dbReference type="ChEBI" id="CHEBI:74269"/>
        <dbReference type="ChEBI" id="CHEBI:74481"/>
        <dbReference type="EC" id="2.1.1.264"/>
    </reaction>
</comment>
<dbReference type="eggNOG" id="COG1092">
    <property type="taxonomic scope" value="Bacteria"/>
</dbReference>
<evidence type="ECO:0000256" key="2">
    <source>
        <dbReference type="ARBA" id="ARBA00022552"/>
    </source>
</evidence>
<dbReference type="Proteomes" id="UP000005801">
    <property type="component" value="Unassembled WGS sequence"/>
</dbReference>
<dbReference type="Pfam" id="PF10672">
    <property type="entry name" value="Methyltrans_SAM"/>
    <property type="match status" value="1"/>
</dbReference>
<dbReference type="RefSeq" id="WP_006975388.1">
    <property type="nucleotide sequence ID" value="NZ_ABCS01000091.1"/>
</dbReference>
<dbReference type="eggNOG" id="COG0116">
    <property type="taxonomic scope" value="Bacteria"/>
</dbReference>
<keyword evidence="4 6" id="KW-0808">Transferase</keyword>
<evidence type="ECO:0000256" key="3">
    <source>
        <dbReference type="ARBA" id="ARBA00022603"/>
    </source>
</evidence>
<dbReference type="GO" id="GO:0052915">
    <property type="term" value="F:23S rRNA (guanine(2445)-N(2))-methyltransferase activity"/>
    <property type="evidence" value="ECO:0007669"/>
    <property type="project" value="UniProtKB-UniRule"/>
</dbReference>
<gene>
    <name evidence="6" type="primary">rlmL</name>
    <name evidence="10" type="ORF">PPSIR1_14525</name>
</gene>
<dbReference type="CDD" id="cd11715">
    <property type="entry name" value="THUMP_AdoMetMT"/>
    <property type="match status" value="1"/>
</dbReference>
<dbReference type="Pfam" id="PF02926">
    <property type="entry name" value="THUMP"/>
    <property type="match status" value="1"/>
</dbReference>
<dbReference type="Gene3D" id="3.30.2130.30">
    <property type="match status" value="1"/>
</dbReference>
<evidence type="ECO:0000313" key="11">
    <source>
        <dbReference type="Proteomes" id="UP000005801"/>
    </source>
</evidence>
<feature type="compositionally biased region" description="Basic and acidic residues" evidence="8">
    <location>
        <begin position="649"/>
        <end position="663"/>
    </location>
</feature>
<dbReference type="CDD" id="cd02440">
    <property type="entry name" value="AdoMet_MTases"/>
    <property type="match status" value="1"/>
</dbReference>
<dbReference type="InterPro" id="IPR000241">
    <property type="entry name" value="RlmKL-like_Mtase"/>
</dbReference>
<dbReference type="Gene3D" id="3.40.50.150">
    <property type="entry name" value="Vaccinia Virus protein VP39"/>
    <property type="match status" value="2"/>
</dbReference>
<organism evidence="10 11">
    <name type="scientific">Plesiocystis pacifica SIR-1</name>
    <dbReference type="NCBI Taxonomy" id="391625"/>
    <lineage>
        <taxon>Bacteria</taxon>
        <taxon>Pseudomonadati</taxon>
        <taxon>Myxococcota</taxon>
        <taxon>Polyangia</taxon>
        <taxon>Nannocystales</taxon>
        <taxon>Nannocystaceae</taxon>
        <taxon>Plesiocystis</taxon>
    </lineage>
</organism>
<comment type="similarity">
    <text evidence="6">Belongs to the methyltransferase superfamily. RlmKL family.</text>
</comment>
<keyword evidence="11" id="KW-1185">Reference proteome</keyword>
<reference evidence="10 11" key="1">
    <citation type="submission" date="2007-06" db="EMBL/GenBank/DDBJ databases">
        <authorList>
            <person name="Shimkets L."/>
            <person name="Ferriera S."/>
            <person name="Johnson J."/>
            <person name="Kravitz S."/>
            <person name="Beeson K."/>
            <person name="Sutton G."/>
            <person name="Rogers Y.-H."/>
            <person name="Friedman R."/>
            <person name="Frazier M."/>
            <person name="Venter J.C."/>
        </authorList>
    </citation>
    <scope>NUCLEOTIDE SEQUENCE [LARGE SCALE GENOMIC DNA]</scope>
    <source>
        <strain evidence="10 11">SIR-1</strain>
    </source>
</reference>
<evidence type="ECO:0000256" key="1">
    <source>
        <dbReference type="ARBA" id="ARBA00022490"/>
    </source>
</evidence>
<dbReference type="SMART" id="SM00981">
    <property type="entry name" value="THUMP"/>
    <property type="match status" value="1"/>
</dbReference>
<dbReference type="EC" id="2.1.1.173" evidence="6"/>
<dbReference type="OrthoDB" id="9809404at2"/>
<keyword evidence="5 6" id="KW-0949">S-adenosyl-L-methionine</keyword>
<dbReference type="Pfam" id="PF01170">
    <property type="entry name" value="UPF0020"/>
    <property type="match status" value="1"/>
</dbReference>
<evidence type="ECO:0000259" key="9">
    <source>
        <dbReference type="PROSITE" id="PS51165"/>
    </source>
</evidence>
<feature type="region of interest" description="Disordered" evidence="8">
    <location>
        <begin position="416"/>
        <end position="439"/>
    </location>
</feature>
<keyword evidence="3 6" id="KW-0489">Methyltransferase</keyword>
<evidence type="ECO:0000313" key="10">
    <source>
        <dbReference type="EMBL" id="EDM75439.1"/>
    </source>
</evidence>
<dbReference type="InterPro" id="IPR004114">
    <property type="entry name" value="THUMP_dom"/>
</dbReference>
<dbReference type="Gene3D" id="3.30.750.80">
    <property type="entry name" value="RNA methyltransferase domain (HRMD) like"/>
    <property type="match status" value="1"/>
</dbReference>
<dbReference type="InterPro" id="IPR002052">
    <property type="entry name" value="DNA_methylase_N6_adenine_CS"/>
</dbReference>
<keyword evidence="7" id="KW-0694">RNA-binding</keyword>
<evidence type="ECO:0000256" key="5">
    <source>
        <dbReference type="ARBA" id="ARBA00022691"/>
    </source>
</evidence>
<dbReference type="GO" id="GO:0070043">
    <property type="term" value="F:rRNA (guanine-N7-)-methyltransferase activity"/>
    <property type="evidence" value="ECO:0007669"/>
    <property type="project" value="UniProtKB-UniRule"/>
</dbReference>
<feature type="domain" description="THUMP" evidence="9">
    <location>
        <begin position="45"/>
        <end position="163"/>
    </location>
</feature>